<dbReference type="PANTHER" id="PTHR43065:SF10">
    <property type="entry name" value="PEROXIDE STRESS-ACTIVATED HISTIDINE KINASE MAK3"/>
    <property type="match status" value="1"/>
</dbReference>
<reference evidence="10" key="2">
    <citation type="submission" date="2021-04" db="EMBL/GenBank/DDBJ databases">
        <authorList>
            <person name="Gilroy R."/>
        </authorList>
    </citation>
    <scope>NUCLEOTIDE SEQUENCE</scope>
    <source>
        <strain evidence="10">14975</strain>
    </source>
</reference>
<dbReference type="Gene3D" id="1.10.287.130">
    <property type="match status" value="1"/>
</dbReference>
<dbReference type="EC" id="2.7.13.3" evidence="2"/>
<dbReference type="InterPro" id="IPR035965">
    <property type="entry name" value="PAS-like_dom_sf"/>
</dbReference>
<dbReference type="Pfam" id="PF02518">
    <property type="entry name" value="HATPase_c"/>
    <property type="match status" value="1"/>
</dbReference>
<evidence type="ECO:0000313" key="10">
    <source>
        <dbReference type="EMBL" id="HIX19182.1"/>
    </source>
</evidence>
<reference evidence="10" key="1">
    <citation type="journal article" date="2021" name="PeerJ">
        <title>Extensive microbial diversity within the chicken gut microbiome revealed by metagenomics and culture.</title>
        <authorList>
            <person name="Gilroy R."/>
            <person name="Ravi A."/>
            <person name="Getino M."/>
            <person name="Pursley I."/>
            <person name="Horton D.L."/>
            <person name="Alikhan N.F."/>
            <person name="Baker D."/>
            <person name="Gharbi K."/>
            <person name="Hall N."/>
            <person name="Watson M."/>
            <person name="Adriaenssens E.M."/>
            <person name="Foster-Nyarko E."/>
            <person name="Jarju S."/>
            <person name="Secka A."/>
            <person name="Antonio M."/>
            <person name="Oren A."/>
            <person name="Chaudhuri R.R."/>
            <person name="La Ragione R."/>
            <person name="Hildebrand F."/>
            <person name="Pallen M.J."/>
        </authorList>
    </citation>
    <scope>NUCLEOTIDE SEQUENCE</scope>
    <source>
        <strain evidence="10">14975</strain>
    </source>
</reference>
<evidence type="ECO:0000256" key="6">
    <source>
        <dbReference type="ARBA" id="ARBA00022777"/>
    </source>
</evidence>
<dbReference type="Gene3D" id="3.30.450.20">
    <property type="entry name" value="PAS domain"/>
    <property type="match status" value="1"/>
</dbReference>
<evidence type="ECO:0000256" key="4">
    <source>
        <dbReference type="ARBA" id="ARBA00022679"/>
    </source>
</evidence>
<evidence type="ECO:0000256" key="8">
    <source>
        <dbReference type="ARBA" id="ARBA00023012"/>
    </source>
</evidence>
<comment type="caution">
    <text evidence="10">The sequence shown here is derived from an EMBL/GenBank/DDBJ whole genome shotgun (WGS) entry which is preliminary data.</text>
</comment>
<dbReference type="PROSITE" id="PS50109">
    <property type="entry name" value="HIS_KIN"/>
    <property type="match status" value="1"/>
</dbReference>
<proteinExistence type="predicted"/>
<evidence type="ECO:0000256" key="1">
    <source>
        <dbReference type="ARBA" id="ARBA00000085"/>
    </source>
</evidence>
<feature type="domain" description="Histidine kinase" evidence="9">
    <location>
        <begin position="157"/>
        <end position="370"/>
    </location>
</feature>
<dbReference type="InterPro" id="IPR036890">
    <property type="entry name" value="HATPase_C_sf"/>
</dbReference>
<dbReference type="PANTHER" id="PTHR43065">
    <property type="entry name" value="SENSOR HISTIDINE KINASE"/>
    <property type="match status" value="1"/>
</dbReference>
<dbReference type="InterPro" id="IPR036097">
    <property type="entry name" value="HisK_dim/P_sf"/>
</dbReference>
<dbReference type="InterPro" id="IPR004358">
    <property type="entry name" value="Sig_transdc_His_kin-like_C"/>
</dbReference>
<dbReference type="SMART" id="SM00387">
    <property type="entry name" value="HATPase_c"/>
    <property type="match status" value="1"/>
</dbReference>
<dbReference type="Gene3D" id="3.30.565.10">
    <property type="entry name" value="Histidine kinase-like ATPase, C-terminal domain"/>
    <property type="match status" value="1"/>
</dbReference>
<protein>
    <recommendedName>
        <fullName evidence="2">histidine kinase</fullName>
        <ecNumber evidence="2">2.7.13.3</ecNumber>
    </recommendedName>
</protein>
<keyword evidence="6 10" id="KW-0418">Kinase</keyword>
<dbReference type="InterPro" id="IPR003594">
    <property type="entry name" value="HATPase_dom"/>
</dbReference>
<dbReference type="SUPFAM" id="SSF55785">
    <property type="entry name" value="PYP-like sensor domain (PAS domain)"/>
    <property type="match status" value="1"/>
</dbReference>
<dbReference type="SUPFAM" id="SSF55874">
    <property type="entry name" value="ATPase domain of HSP90 chaperone/DNA topoisomerase II/histidine kinase"/>
    <property type="match status" value="1"/>
</dbReference>
<dbReference type="SUPFAM" id="SSF47384">
    <property type="entry name" value="Homodimeric domain of signal transducing histidine kinase"/>
    <property type="match status" value="1"/>
</dbReference>
<name>A0A9D1VA21_9BACT</name>
<keyword evidence="7" id="KW-0067">ATP-binding</keyword>
<keyword evidence="5" id="KW-0547">Nucleotide-binding</keyword>
<dbReference type="Proteomes" id="UP000823964">
    <property type="component" value="Unassembled WGS sequence"/>
</dbReference>
<evidence type="ECO:0000259" key="9">
    <source>
        <dbReference type="PROSITE" id="PS50109"/>
    </source>
</evidence>
<evidence type="ECO:0000256" key="3">
    <source>
        <dbReference type="ARBA" id="ARBA00022553"/>
    </source>
</evidence>
<dbReference type="PRINTS" id="PR00344">
    <property type="entry name" value="BCTRLSENSOR"/>
</dbReference>
<evidence type="ECO:0000256" key="5">
    <source>
        <dbReference type="ARBA" id="ARBA00022741"/>
    </source>
</evidence>
<keyword evidence="3" id="KW-0597">Phosphoprotein</keyword>
<evidence type="ECO:0000313" key="11">
    <source>
        <dbReference type="Proteomes" id="UP000823964"/>
    </source>
</evidence>
<dbReference type="GO" id="GO:0000155">
    <property type="term" value="F:phosphorelay sensor kinase activity"/>
    <property type="evidence" value="ECO:0007669"/>
    <property type="project" value="InterPro"/>
</dbReference>
<dbReference type="CDD" id="cd00082">
    <property type="entry name" value="HisKA"/>
    <property type="match status" value="1"/>
</dbReference>
<dbReference type="InterPro" id="IPR003661">
    <property type="entry name" value="HisK_dim/P_dom"/>
</dbReference>
<gene>
    <name evidence="10" type="ORF">H9862_01100</name>
</gene>
<dbReference type="AlphaFoldDB" id="A0A9D1VA21"/>
<evidence type="ECO:0000256" key="7">
    <source>
        <dbReference type="ARBA" id="ARBA00022840"/>
    </source>
</evidence>
<keyword evidence="4" id="KW-0808">Transferase</keyword>
<dbReference type="InterPro" id="IPR005467">
    <property type="entry name" value="His_kinase_dom"/>
</dbReference>
<keyword evidence="8" id="KW-0902">Two-component regulatory system</keyword>
<comment type="catalytic activity">
    <reaction evidence="1">
        <text>ATP + protein L-histidine = ADP + protein N-phospho-L-histidine.</text>
        <dbReference type="EC" id="2.7.13.3"/>
    </reaction>
</comment>
<organism evidence="10 11">
    <name type="scientific">Candidatus Akkermansia intestinigallinarum</name>
    <dbReference type="NCBI Taxonomy" id="2838431"/>
    <lineage>
        <taxon>Bacteria</taxon>
        <taxon>Pseudomonadati</taxon>
        <taxon>Verrucomicrobiota</taxon>
        <taxon>Verrucomicrobiia</taxon>
        <taxon>Verrucomicrobiales</taxon>
        <taxon>Akkermansiaceae</taxon>
        <taxon>Akkermansia</taxon>
    </lineage>
</organism>
<sequence>MNKDTLDKIISRLDRLSSAELRQLFLRLAGDRGLLRDVFDALRDGLILFDAEGKARYANKMAELIYNRPLRELLSEPFERLNGGTCRWEDLRNSGVVITRDLKVNYPEPRHYNLLMCPVSQGSEYLLLIHDDTELLARREASAEAEQLNLLTFLSSAVAHEIGNPLNSLGLNLQLMQRKLAHQPEGCREKLAPLLESALAESRRLDTILRQFLQSMRPGRLQREPVKLNELLARVLEVLTPEIAPRGIAVQESYCEDLPVIQADPNRLFQVFYNLIRNAYQSIPGPDGSIFVLTGYNDADVHVCITDTGSGISPEVMGSMYEPFRTTKKKGNGLGLLIVRHIVREHGGSLGISSREGQGSSVTVTLPRADRVVRLLPQ</sequence>
<dbReference type="EMBL" id="DXFQ01000014">
    <property type="protein sequence ID" value="HIX19182.1"/>
    <property type="molecule type" value="Genomic_DNA"/>
</dbReference>
<dbReference type="GO" id="GO:0005524">
    <property type="term" value="F:ATP binding"/>
    <property type="evidence" value="ECO:0007669"/>
    <property type="project" value="UniProtKB-KW"/>
</dbReference>
<evidence type="ECO:0000256" key="2">
    <source>
        <dbReference type="ARBA" id="ARBA00012438"/>
    </source>
</evidence>
<dbReference type="Pfam" id="PF00512">
    <property type="entry name" value="HisKA"/>
    <property type="match status" value="1"/>
</dbReference>
<accession>A0A9D1VA21</accession>
<dbReference type="SMART" id="SM00388">
    <property type="entry name" value="HisKA"/>
    <property type="match status" value="1"/>
</dbReference>